<dbReference type="GO" id="GO:0004672">
    <property type="term" value="F:protein kinase activity"/>
    <property type="evidence" value="ECO:0007669"/>
    <property type="project" value="InterPro"/>
</dbReference>
<dbReference type="AlphaFoldDB" id="A0A165TUA5"/>
<dbReference type="Proteomes" id="UP000076761">
    <property type="component" value="Unassembled WGS sequence"/>
</dbReference>
<evidence type="ECO:0000313" key="3">
    <source>
        <dbReference type="EMBL" id="KZT27189.1"/>
    </source>
</evidence>
<organism evidence="3 4">
    <name type="scientific">Neolentinus lepideus HHB14362 ss-1</name>
    <dbReference type="NCBI Taxonomy" id="1314782"/>
    <lineage>
        <taxon>Eukaryota</taxon>
        <taxon>Fungi</taxon>
        <taxon>Dikarya</taxon>
        <taxon>Basidiomycota</taxon>
        <taxon>Agaricomycotina</taxon>
        <taxon>Agaricomycetes</taxon>
        <taxon>Gloeophyllales</taxon>
        <taxon>Gloeophyllaceae</taxon>
        <taxon>Neolentinus</taxon>
    </lineage>
</organism>
<feature type="compositionally biased region" description="Basic and acidic residues" evidence="1">
    <location>
        <begin position="447"/>
        <end position="461"/>
    </location>
</feature>
<reference evidence="3 4" key="1">
    <citation type="journal article" date="2016" name="Mol. Biol. Evol.">
        <title>Comparative Genomics of Early-Diverging Mushroom-Forming Fungi Provides Insights into the Origins of Lignocellulose Decay Capabilities.</title>
        <authorList>
            <person name="Nagy L.G."/>
            <person name="Riley R."/>
            <person name="Tritt A."/>
            <person name="Adam C."/>
            <person name="Daum C."/>
            <person name="Floudas D."/>
            <person name="Sun H."/>
            <person name="Yadav J.S."/>
            <person name="Pangilinan J."/>
            <person name="Larsson K.H."/>
            <person name="Matsuura K."/>
            <person name="Barry K."/>
            <person name="Labutti K."/>
            <person name="Kuo R."/>
            <person name="Ohm R.A."/>
            <person name="Bhattacharya S.S."/>
            <person name="Shirouzu T."/>
            <person name="Yoshinaga Y."/>
            <person name="Martin F.M."/>
            <person name="Grigoriev I.V."/>
            <person name="Hibbett D.S."/>
        </authorList>
    </citation>
    <scope>NUCLEOTIDE SEQUENCE [LARGE SCALE GENOMIC DNA]</scope>
    <source>
        <strain evidence="3 4">HHB14362 ss-1</strain>
    </source>
</reference>
<dbReference type="InterPro" id="IPR011009">
    <property type="entry name" value="Kinase-like_dom_sf"/>
</dbReference>
<feature type="compositionally biased region" description="Polar residues" evidence="1">
    <location>
        <begin position="813"/>
        <end position="824"/>
    </location>
</feature>
<dbReference type="STRING" id="1314782.A0A165TUA5"/>
<name>A0A165TUA5_9AGAM</name>
<feature type="region of interest" description="Disordered" evidence="1">
    <location>
        <begin position="811"/>
        <end position="854"/>
    </location>
</feature>
<dbReference type="InParanoid" id="A0A165TUA5"/>
<dbReference type="PROSITE" id="PS00109">
    <property type="entry name" value="PROTEIN_KINASE_TYR"/>
    <property type="match status" value="1"/>
</dbReference>
<protein>
    <recommendedName>
        <fullName evidence="2">Fungal-type protein kinase domain-containing protein</fullName>
    </recommendedName>
</protein>
<feature type="domain" description="Fungal-type protein kinase" evidence="2">
    <location>
        <begin position="279"/>
        <end position="612"/>
    </location>
</feature>
<dbReference type="OrthoDB" id="2801804at2759"/>
<feature type="compositionally biased region" description="Polar residues" evidence="1">
    <location>
        <begin position="729"/>
        <end position="741"/>
    </location>
</feature>
<dbReference type="InterPro" id="IPR008266">
    <property type="entry name" value="Tyr_kinase_AS"/>
</dbReference>
<dbReference type="PANTHER" id="PTHR38248:SF2">
    <property type="entry name" value="FUNK1 11"/>
    <property type="match status" value="1"/>
</dbReference>
<dbReference type="Gene3D" id="1.10.510.10">
    <property type="entry name" value="Transferase(Phosphotransferase) domain 1"/>
    <property type="match status" value="1"/>
</dbReference>
<dbReference type="Pfam" id="PF17667">
    <property type="entry name" value="Pkinase_fungal"/>
    <property type="match status" value="2"/>
</dbReference>
<dbReference type="SUPFAM" id="SSF56112">
    <property type="entry name" value="Protein kinase-like (PK-like)"/>
    <property type="match status" value="1"/>
</dbReference>
<feature type="compositionally biased region" description="Polar residues" evidence="1">
    <location>
        <begin position="753"/>
        <end position="770"/>
    </location>
</feature>
<keyword evidence="4" id="KW-1185">Reference proteome</keyword>
<feature type="domain" description="Fungal-type protein kinase" evidence="2">
    <location>
        <begin position="140"/>
        <end position="225"/>
    </location>
</feature>
<feature type="compositionally biased region" description="Polar residues" evidence="1">
    <location>
        <begin position="380"/>
        <end position="392"/>
    </location>
</feature>
<dbReference type="InterPro" id="IPR040976">
    <property type="entry name" value="Pkinase_fungal"/>
</dbReference>
<feature type="region of interest" description="Disordered" evidence="1">
    <location>
        <begin position="719"/>
        <end position="773"/>
    </location>
</feature>
<dbReference type="EMBL" id="KV425563">
    <property type="protein sequence ID" value="KZT27189.1"/>
    <property type="molecule type" value="Genomic_DNA"/>
</dbReference>
<proteinExistence type="predicted"/>
<dbReference type="PANTHER" id="PTHR38248">
    <property type="entry name" value="FUNK1 6"/>
    <property type="match status" value="1"/>
</dbReference>
<evidence type="ECO:0000256" key="1">
    <source>
        <dbReference type="SAM" id="MobiDB-lite"/>
    </source>
</evidence>
<gene>
    <name evidence="3" type="ORF">NEOLEDRAFT_1240481</name>
</gene>
<evidence type="ECO:0000313" key="4">
    <source>
        <dbReference type="Proteomes" id="UP000076761"/>
    </source>
</evidence>
<accession>A0A165TUA5</accession>
<sequence length="854" mass="96250">MHNKFHGPVDPQVFLDEYLPANGKDWAPQRPTKTFTKISKAEDERALYDQWINCVKRSGFCPGYKFVATPDRFDRDYSEKEIPDVGLYLAYEAPHAPMGEKARPVWNKMALFVEFKSNKMCTKADPFNDGKGKPLEADAEDRESTRGQIIGYAIALFKQQQRTHAFSLLVLGEYVRFIRWDRAGAIFSRRLQYTQDPDMLARFLFRFSRLTPQQQGYDLTATPVLRNSYDYAIMQRGPREDVYANSYQLLFWKQSLEGDWPLWKLKVGGCTCAAKALNVQQSVSDQSQHDFEAAEQSSAPRYFLVGKPRFTANGMSGRATRGYIALDPETRELCYLKDCWRVALPGIQKEGAVLAALKEACVENVPTLVCHGDVCPECSGNSDDTGNLQSPDNGEPDAESDEDTEDDDEEICDDDETHNQVADKDDEGPDDRRKDDMDNTEVLQDDGEMHLEDSEQDCERKYVSDKRHSTLTDTTWPKGAELKNPMKPYIHYRLVVAEVGMMLEEFANSRQLVSTLYDALRAHEGAYTRAGIFHRDVSTGNILIYMAPGTEFSQGLLNDWDLSKDVSSGGQEARQPDRTGTWQYMSGALLQSPSKVHTLADDLESFIHVLIYESLRFLDSNCESVADFNKEYFDSSIISEGVVKGGDAKILAIYRRRLTKGDGSQLIIKNDHITTIISEAFSWFRALYEKLEIPRPHHPIPPKKPIGLRQLEGAGIIRPKFKLPPPPATTSAVSRLSSGHFQGTPPDIDPFTSHAQGDTSQDPNAPTNVDSHGPMMALFYTHISQTDWKEEDVMEDQLKVMVRSKMAPVIATSDGSGNKRSASQYEAEEPETSDARKRKAIRTEGSSSKFRSQK</sequence>
<feature type="compositionally biased region" description="Acidic residues" evidence="1">
    <location>
        <begin position="394"/>
        <end position="416"/>
    </location>
</feature>
<feature type="region of interest" description="Disordered" evidence="1">
    <location>
        <begin position="380"/>
        <end position="461"/>
    </location>
</feature>
<evidence type="ECO:0000259" key="2">
    <source>
        <dbReference type="Pfam" id="PF17667"/>
    </source>
</evidence>
<feature type="compositionally biased region" description="Polar residues" evidence="1">
    <location>
        <begin position="844"/>
        <end position="854"/>
    </location>
</feature>